<dbReference type="InterPro" id="IPR017853">
    <property type="entry name" value="GH"/>
</dbReference>
<feature type="chain" id="PRO_5013307594" evidence="4">
    <location>
        <begin position="23"/>
        <end position="895"/>
    </location>
</feature>
<dbReference type="Pfam" id="PF14310">
    <property type="entry name" value="Fn3-like"/>
    <property type="match status" value="1"/>
</dbReference>
<dbReference type="PRINTS" id="PR00133">
    <property type="entry name" value="GLHYDRLASE3"/>
</dbReference>
<sequence length="895" mass="97692">MKLTRLVLSAALAASALLAAHAQPPAAPSAPASSSATAAFPEKFRNPDLPLAERVDDLISHLTLEEKVSQIGMENTAIPRLGIPSYHWWNEGLHGVARNGIATVFPQAIGLAATWNPTLHQEIADVISTEARAKYHETLRTGNGDTKIYEGITIWSPNINIFRDPRWGRGQETYGEDPLLSGVLGVAFTRGLQGSDPRYLKTVATLKHYAVHSGPETPRHHFNAVISPRDLREIELPPFEMGIREAAATSVMSAYNAVNGIPAPGHRELLTDILRTEWGFDGAVVGDVGTVNDMFNERGHKFVKTGAEAIAAAIKAGNELCSDSTFKHIPEAINRGLLTEADVDNALRRLYTLRFRLGMFDPAERVPYARIPLSANDTPAHDRLALEAARQSLVLLKNDGSLPWDAKKLKHVAILGPTGDDYLALLGNYAGTPSKPVTLAKALRTRFESVGIKVTYDPAVPLVTGFREGGRPFADNVLFSDDQRATTGLTRELFAKNDFTSSPADKRTDAQIDFYWNPAQPVPGLPVENVNLRWSGVLVPTKSGEHDLGISYIGAAQLFIDDKPVAGDPVHSKSVHNAAVERVANTKLTLEAGRAYKVRLEYTQRPGTQIGRIQFGWRPPGGLDEALAQARAADHIILTLGITPALEGEEMKVNVEGFTGGDRTSILLPKSQRDLIDAVAALGKPFIVVLCNGSPLSFDTAKPNAILEAWYYGQRGGDAVADAILGDYNPAGRLPLTFYRDDSDLPPFEDYSFANRTYLHFKGKPLYAFGHGLSYTTFSYEKIALSKSIAKATETITARVTVKNTGQRDGDEVIQLYATAQNPPVSMPLRQLIGFSRVHFKAGETKTVAIEIPLQRLRRWDESTSRYVTDPITWSLAASSSSDKPLQKTELRITP</sequence>
<dbReference type="FunFam" id="2.60.40.10:FF:000495">
    <property type="entry name" value="Periplasmic beta-glucosidase"/>
    <property type="match status" value="1"/>
</dbReference>
<keyword evidence="7" id="KW-1185">Reference proteome</keyword>
<dbReference type="InterPro" id="IPR044993">
    <property type="entry name" value="BXL"/>
</dbReference>
<evidence type="ECO:0000256" key="3">
    <source>
        <dbReference type="ARBA" id="ARBA00022801"/>
    </source>
</evidence>
<dbReference type="InterPro" id="IPR026891">
    <property type="entry name" value="Fn3-like"/>
</dbReference>
<dbReference type="SUPFAM" id="SSF52279">
    <property type="entry name" value="Beta-D-glucan exohydrolase, C-terminal domain"/>
    <property type="match status" value="1"/>
</dbReference>
<keyword evidence="3" id="KW-0378">Hydrolase</keyword>
<protein>
    <submittedName>
        <fullName evidence="6">Glucan 1,4-alpha-glucosidase</fullName>
    </submittedName>
</protein>
<dbReference type="KEGG" id="vbh:CMV30_11180"/>
<keyword evidence="2 4" id="KW-0732">Signal</keyword>
<dbReference type="Gene3D" id="2.60.40.10">
    <property type="entry name" value="Immunoglobulins"/>
    <property type="match status" value="1"/>
</dbReference>
<dbReference type="InterPro" id="IPR011658">
    <property type="entry name" value="PA14_dom"/>
</dbReference>
<comment type="similarity">
    <text evidence="1">Belongs to the glycosyl hydrolase 3 family.</text>
</comment>
<dbReference type="InterPro" id="IPR037524">
    <property type="entry name" value="PA14/GLEYA"/>
</dbReference>
<dbReference type="Gene3D" id="3.40.50.1700">
    <property type="entry name" value="Glycoside hydrolase family 3 C-terminal domain"/>
    <property type="match status" value="2"/>
</dbReference>
<dbReference type="InterPro" id="IPR001764">
    <property type="entry name" value="Glyco_hydro_3_N"/>
</dbReference>
<dbReference type="GO" id="GO:0008422">
    <property type="term" value="F:beta-glucosidase activity"/>
    <property type="evidence" value="ECO:0007669"/>
    <property type="project" value="UniProtKB-ARBA"/>
</dbReference>
<dbReference type="RefSeq" id="WP_096056103.1">
    <property type="nucleotide sequence ID" value="NZ_CP023344.1"/>
</dbReference>
<reference evidence="6 7" key="1">
    <citation type="submission" date="2017-09" db="EMBL/GenBank/DDBJ databases">
        <title>Complete genome sequence of Verrucomicrobial strain HZ-65, isolated from freshwater.</title>
        <authorList>
            <person name="Choi A."/>
        </authorList>
    </citation>
    <scope>NUCLEOTIDE SEQUENCE [LARGE SCALE GENOMIC DNA]</scope>
    <source>
        <strain evidence="6 7">HZ-65</strain>
    </source>
</reference>
<dbReference type="Gene3D" id="3.20.20.300">
    <property type="entry name" value="Glycoside hydrolase, family 3, N-terminal domain"/>
    <property type="match status" value="1"/>
</dbReference>
<dbReference type="Proteomes" id="UP000217265">
    <property type="component" value="Chromosome"/>
</dbReference>
<dbReference type="AlphaFoldDB" id="A0A290QJG5"/>
<dbReference type="InterPro" id="IPR013783">
    <property type="entry name" value="Ig-like_fold"/>
</dbReference>
<dbReference type="EMBL" id="CP023344">
    <property type="protein sequence ID" value="ATC64471.1"/>
    <property type="molecule type" value="Genomic_DNA"/>
</dbReference>
<dbReference type="SMART" id="SM00758">
    <property type="entry name" value="PA14"/>
    <property type="match status" value="1"/>
</dbReference>
<dbReference type="SUPFAM" id="SSF51445">
    <property type="entry name" value="(Trans)glycosidases"/>
    <property type="match status" value="1"/>
</dbReference>
<dbReference type="GO" id="GO:0045493">
    <property type="term" value="P:xylan catabolic process"/>
    <property type="evidence" value="ECO:0007669"/>
    <property type="project" value="InterPro"/>
</dbReference>
<dbReference type="PANTHER" id="PTHR42721">
    <property type="entry name" value="SUGAR HYDROLASE-RELATED"/>
    <property type="match status" value="1"/>
</dbReference>
<feature type="signal peptide" evidence="4">
    <location>
        <begin position="1"/>
        <end position="22"/>
    </location>
</feature>
<gene>
    <name evidence="6" type="ORF">CMV30_11180</name>
</gene>
<evidence type="ECO:0000259" key="5">
    <source>
        <dbReference type="PROSITE" id="PS51820"/>
    </source>
</evidence>
<evidence type="ECO:0000313" key="6">
    <source>
        <dbReference type="EMBL" id="ATC64471.1"/>
    </source>
</evidence>
<dbReference type="Pfam" id="PF01915">
    <property type="entry name" value="Glyco_hydro_3_C"/>
    <property type="match status" value="1"/>
</dbReference>
<dbReference type="PROSITE" id="PS51820">
    <property type="entry name" value="PA14"/>
    <property type="match status" value="1"/>
</dbReference>
<dbReference type="SMART" id="SM01217">
    <property type="entry name" value="Fn3_like"/>
    <property type="match status" value="1"/>
</dbReference>
<evidence type="ECO:0000256" key="2">
    <source>
        <dbReference type="ARBA" id="ARBA00022729"/>
    </source>
</evidence>
<dbReference type="PANTHER" id="PTHR42721:SF3">
    <property type="entry name" value="BETA-D-XYLOSIDASE 5-RELATED"/>
    <property type="match status" value="1"/>
</dbReference>
<dbReference type="OrthoDB" id="9805821at2"/>
<accession>A0A290QJG5</accession>
<feature type="domain" description="PA14" evidence="5">
    <location>
        <begin position="484"/>
        <end position="631"/>
    </location>
</feature>
<proteinExistence type="inferred from homology"/>
<evidence type="ECO:0000256" key="1">
    <source>
        <dbReference type="ARBA" id="ARBA00005336"/>
    </source>
</evidence>
<evidence type="ECO:0000313" key="7">
    <source>
        <dbReference type="Proteomes" id="UP000217265"/>
    </source>
</evidence>
<dbReference type="InterPro" id="IPR036962">
    <property type="entry name" value="Glyco_hydro_3_N_sf"/>
</dbReference>
<dbReference type="SUPFAM" id="SSF56988">
    <property type="entry name" value="Anthrax protective antigen"/>
    <property type="match status" value="1"/>
</dbReference>
<organism evidence="6 7">
    <name type="scientific">Nibricoccus aquaticus</name>
    <dbReference type="NCBI Taxonomy" id="2576891"/>
    <lineage>
        <taxon>Bacteria</taxon>
        <taxon>Pseudomonadati</taxon>
        <taxon>Verrucomicrobiota</taxon>
        <taxon>Opitutia</taxon>
        <taxon>Opitutales</taxon>
        <taxon>Opitutaceae</taxon>
        <taxon>Nibricoccus</taxon>
    </lineage>
</organism>
<dbReference type="GO" id="GO:0046556">
    <property type="term" value="F:alpha-L-arabinofuranosidase activity"/>
    <property type="evidence" value="ECO:0007669"/>
    <property type="project" value="TreeGrafter"/>
</dbReference>
<dbReference type="InterPro" id="IPR036881">
    <property type="entry name" value="Glyco_hydro_3_C_sf"/>
</dbReference>
<dbReference type="GO" id="GO:0031222">
    <property type="term" value="P:arabinan catabolic process"/>
    <property type="evidence" value="ECO:0007669"/>
    <property type="project" value="TreeGrafter"/>
</dbReference>
<dbReference type="GO" id="GO:0009044">
    <property type="term" value="F:xylan 1,4-beta-xylosidase activity"/>
    <property type="evidence" value="ECO:0007669"/>
    <property type="project" value="InterPro"/>
</dbReference>
<dbReference type="Pfam" id="PF07691">
    <property type="entry name" value="PA14"/>
    <property type="match status" value="1"/>
</dbReference>
<name>A0A290QJG5_9BACT</name>
<evidence type="ECO:0000256" key="4">
    <source>
        <dbReference type="SAM" id="SignalP"/>
    </source>
</evidence>
<dbReference type="Pfam" id="PF00933">
    <property type="entry name" value="Glyco_hydro_3"/>
    <property type="match status" value="1"/>
</dbReference>
<dbReference type="InterPro" id="IPR002772">
    <property type="entry name" value="Glyco_hydro_3_C"/>
</dbReference>